<evidence type="ECO:0000256" key="1">
    <source>
        <dbReference type="SAM" id="Phobius"/>
    </source>
</evidence>
<organism evidence="2">
    <name type="scientific">Klebsiella oxytoca</name>
    <dbReference type="NCBI Taxonomy" id="571"/>
    <lineage>
        <taxon>Bacteria</taxon>
        <taxon>Pseudomonadati</taxon>
        <taxon>Pseudomonadota</taxon>
        <taxon>Gammaproteobacteria</taxon>
        <taxon>Enterobacterales</taxon>
        <taxon>Enterobacteriaceae</taxon>
        <taxon>Klebsiella/Raoultella group</taxon>
        <taxon>Klebsiella</taxon>
    </lineage>
</organism>
<feature type="transmembrane region" description="Helical" evidence="1">
    <location>
        <begin position="31"/>
        <end position="56"/>
    </location>
</feature>
<keyword evidence="1" id="KW-1133">Transmembrane helix</keyword>
<evidence type="ECO:0000313" key="2">
    <source>
        <dbReference type="EMBL" id="VYU44414.1"/>
    </source>
</evidence>
<gene>
    <name evidence="2" type="ORF">KOLFYP65_04114</name>
</gene>
<sequence>MEIKRQQKNLDKNKIKHAFYPSHFKEDYMQVLLISLALVAISFSVLLFFYAFWIFLQEGDAPFVSILVALAFIVITFYCLVWHTLLVLRSHGITVHIY</sequence>
<proteinExistence type="predicted"/>
<dbReference type="AlphaFoldDB" id="A0A6N3EWM9"/>
<protein>
    <submittedName>
        <fullName evidence="2">Uncharacterized protein</fullName>
    </submittedName>
</protein>
<name>A0A6N3EWM9_KLEOX</name>
<feature type="transmembrane region" description="Helical" evidence="1">
    <location>
        <begin position="62"/>
        <end position="88"/>
    </location>
</feature>
<keyword evidence="1" id="KW-0812">Transmembrane</keyword>
<reference evidence="2" key="1">
    <citation type="submission" date="2019-11" db="EMBL/GenBank/DDBJ databases">
        <authorList>
            <person name="Feng L."/>
        </authorList>
    </citation>
    <scope>NUCLEOTIDE SEQUENCE</scope>
    <source>
        <strain evidence="2">KOxytocaLFYP65</strain>
    </source>
</reference>
<keyword evidence="1" id="KW-0472">Membrane</keyword>
<dbReference type="EMBL" id="CACRTM010000027">
    <property type="protein sequence ID" value="VYU44414.1"/>
    <property type="molecule type" value="Genomic_DNA"/>
</dbReference>
<accession>A0A6N3EWM9</accession>